<keyword evidence="2" id="KW-1185">Reference proteome</keyword>
<dbReference type="STRING" id="3694.A0A2K1ZM57"/>
<proteinExistence type="predicted"/>
<comment type="caution">
    <text evidence="1">The sequence shown here is derived from an EMBL/GenBank/DDBJ whole genome shotgun (WGS) entry which is preliminary data.</text>
</comment>
<dbReference type="PANTHER" id="PTHR32011:SF6">
    <property type="entry name" value="KNR4_SMI1-LIKE DOMAIN-CONTAINING PROTEIN"/>
    <property type="match status" value="1"/>
</dbReference>
<evidence type="ECO:0000313" key="2">
    <source>
        <dbReference type="Proteomes" id="UP000006729"/>
    </source>
</evidence>
<sequence>MASRDDSPFCDPATFWDRQYHSIPRNIVEQPSSSSKRHVLAQSPLPVAMSQWEQLLNLQLLHHHVQQSHLLSQSTIPFCLPHLYGYQVPGVNAPGVPRPFTPIGTIDGSWHFAVVGGGGTSLKNHPQVSNLGYQFVCPYPFFPGPWDTSSWWQLCSPCTYTVPGLCGYVRSQPPNMPGSATSLLESFQRGIIRTPEKLSQKHQQLWDAQNVQLWSVIGLLQSEITDYKSRIMKLQAEIPPVKQAVEDPIAHVAESAVSRKASKRGRPKKLAASVDAPPSLDKPQLQAQARKSEPCKVQPEARAHIFEEVVLNKNKKNSKMLPDIHQQMLGVQMCAVGHDSSLDMKSNDYMAGDPSISIKVFSQEANNIDNKGALATCLGEMNKSNLAWPYTVSSKDSGKHVLNMSSETSYNNGSVIQQVEKFIPGWSFMNGEDASNEFVDGLAALSKDKNEEEMRDDACEIGQGSPHISNC</sequence>
<dbReference type="PANTHER" id="PTHR32011">
    <property type="entry name" value="OS08G0472400 PROTEIN"/>
    <property type="match status" value="1"/>
</dbReference>
<dbReference type="Proteomes" id="UP000006729">
    <property type="component" value="Chromosome 7"/>
</dbReference>
<protein>
    <submittedName>
        <fullName evidence="1">Uncharacterized protein</fullName>
    </submittedName>
</protein>
<dbReference type="AlphaFoldDB" id="A0A2K1ZM57"/>
<dbReference type="InParanoid" id="A0A2K1ZM57"/>
<organism evidence="1 2">
    <name type="scientific">Populus trichocarpa</name>
    <name type="common">Western balsam poplar</name>
    <name type="synonym">Populus balsamifera subsp. trichocarpa</name>
    <dbReference type="NCBI Taxonomy" id="3694"/>
    <lineage>
        <taxon>Eukaryota</taxon>
        <taxon>Viridiplantae</taxon>
        <taxon>Streptophyta</taxon>
        <taxon>Embryophyta</taxon>
        <taxon>Tracheophyta</taxon>
        <taxon>Spermatophyta</taxon>
        <taxon>Magnoliopsida</taxon>
        <taxon>eudicotyledons</taxon>
        <taxon>Gunneridae</taxon>
        <taxon>Pentapetalae</taxon>
        <taxon>rosids</taxon>
        <taxon>fabids</taxon>
        <taxon>Malpighiales</taxon>
        <taxon>Salicaceae</taxon>
        <taxon>Saliceae</taxon>
        <taxon>Populus</taxon>
    </lineage>
</organism>
<dbReference type="EMBL" id="CM009296">
    <property type="protein sequence ID" value="PNT26354.2"/>
    <property type="molecule type" value="Genomic_DNA"/>
</dbReference>
<name>A0A2K1ZM57_POPTR</name>
<dbReference type="FunCoup" id="A0A2K1ZM57">
    <property type="interactions" value="5"/>
</dbReference>
<evidence type="ECO:0000313" key="1">
    <source>
        <dbReference type="EMBL" id="PNT26354.2"/>
    </source>
</evidence>
<reference evidence="1 2" key="1">
    <citation type="journal article" date="2006" name="Science">
        <title>The genome of black cottonwood, Populus trichocarpa (Torr. &amp; Gray).</title>
        <authorList>
            <person name="Tuskan G.A."/>
            <person name="Difazio S."/>
            <person name="Jansson S."/>
            <person name="Bohlmann J."/>
            <person name="Grigoriev I."/>
            <person name="Hellsten U."/>
            <person name="Putnam N."/>
            <person name="Ralph S."/>
            <person name="Rombauts S."/>
            <person name="Salamov A."/>
            <person name="Schein J."/>
            <person name="Sterck L."/>
            <person name="Aerts A."/>
            <person name="Bhalerao R.R."/>
            <person name="Bhalerao R.P."/>
            <person name="Blaudez D."/>
            <person name="Boerjan W."/>
            <person name="Brun A."/>
            <person name="Brunner A."/>
            <person name="Busov V."/>
            <person name="Campbell M."/>
            <person name="Carlson J."/>
            <person name="Chalot M."/>
            <person name="Chapman J."/>
            <person name="Chen G.L."/>
            <person name="Cooper D."/>
            <person name="Coutinho P.M."/>
            <person name="Couturier J."/>
            <person name="Covert S."/>
            <person name="Cronk Q."/>
            <person name="Cunningham R."/>
            <person name="Davis J."/>
            <person name="Degroeve S."/>
            <person name="Dejardin A."/>
            <person name="Depamphilis C."/>
            <person name="Detter J."/>
            <person name="Dirks B."/>
            <person name="Dubchak I."/>
            <person name="Duplessis S."/>
            <person name="Ehlting J."/>
            <person name="Ellis B."/>
            <person name="Gendler K."/>
            <person name="Goodstein D."/>
            <person name="Gribskov M."/>
            <person name="Grimwood J."/>
            <person name="Groover A."/>
            <person name="Gunter L."/>
            <person name="Hamberger B."/>
            <person name="Heinze B."/>
            <person name="Helariutta Y."/>
            <person name="Henrissat B."/>
            <person name="Holligan D."/>
            <person name="Holt R."/>
            <person name="Huang W."/>
            <person name="Islam-Faridi N."/>
            <person name="Jones S."/>
            <person name="Jones-Rhoades M."/>
            <person name="Jorgensen R."/>
            <person name="Joshi C."/>
            <person name="Kangasjarvi J."/>
            <person name="Karlsson J."/>
            <person name="Kelleher C."/>
            <person name="Kirkpatrick R."/>
            <person name="Kirst M."/>
            <person name="Kohler A."/>
            <person name="Kalluri U."/>
            <person name="Larimer F."/>
            <person name="Leebens-Mack J."/>
            <person name="Leple J.C."/>
            <person name="Locascio P."/>
            <person name="Lou Y."/>
            <person name="Lucas S."/>
            <person name="Martin F."/>
            <person name="Montanini B."/>
            <person name="Napoli C."/>
            <person name="Nelson D.R."/>
            <person name="Nelson C."/>
            <person name="Nieminen K."/>
            <person name="Nilsson O."/>
            <person name="Pereda V."/>
            <person name="Peter G."/>
            <person name="Philippe R."/>
            <person name="Pilate G."/>
            <person name="Poliakov A."/>
            <person name="Razumovskaya J."/>
            <person name="Richardson P."/>
            <person name="Rinaldi C."/>
            <person name="Ritland K."/>
            <person name="Rouze P."/>
            <person name="Ryaboy D."/>
            <person name="Schmutz J."/>
            <person name="Schrader J."/>
            <person name="Segerman B."/>
            <person name="Shin H."/>
            <person name="Siddiqui A."/>
            <person name="Sterky F."/>
            <person name="Terry A."/>
            <person name="Tsai C.J."/>
            <person name="Uberbacher E."/>
            <person name="Unneberg P."/>
            <person name="Vahala J."/>
            <person name="Wall K."/>
            <person name="Wessler S."/>
            <person name="Yang G."/>
            <person name="Yin T."/>
            <person name="Douglas C."/>
            <person name="Marra M."/>
            <person name="Sandberg G."/>
            <person name="Van de Peer Y."/>
            <person name="Rokhsar D."/>
        </authorList>
    </citation>
    <scope>NUCLEOTIDE SEQUENCE [LARGE SCALE GENOMIC DNA]</scope>
    <source>
        <strain evidence="2">cv. Nisqually</strain>
    </source>
</reference>
<accession>A0A2K1ZM57</accession>
<gene>
    <name evidence="1" type="ORF">POPTR_007G009000v4</name>
</gene>